<dbReference type="Proteomes" id="UP000799324">
    <property type="component" value="Unassembled WGS sequence"/>
</dbReference>
<sequence>MANPLSADKLTSIYRQYKQDTAYIAGWLSDKSAQCGHQTTAKRENAASAQPRLKGKARKLAKENAKAGGSKGAADASPEYTIRVSDFIPMATSIARFTPSIQVPVGLGKLFSRAITERRRVGDWFNSPHNESPDEDDSSHAHFIDVLQQAHDILRPLIASAPRKHERRTAKASATEQVPLQNAFDGLTVDETPDHEEYPNSGESTIEEVKKLPAVTPVGIVHEEWEIEAEFFFAIQSFLLEIKRIRKTITKVWKRYASTGYDLVVATVSTNTAIELVRQAELELEHLITRPRKYPAGDYPV</sequence>
<dbReference type="InterPro" id="IPR046539">
    <property type="entry name" value="DUF6604"/>
</dbReference>
<evidence type="ECO:0000256" key="1">
    <source>
        <dbReference type="SAM" id="MobiDB-lite"/>
    </source>
</evidence>
<evidence type="ECO:0000259" key="2">
    <source>
        <dbReference type="Pfam" id="PF20253"/>
    </source>
</evidence>
<proteinExistence type="predicted"/>
<feature type="compositionally biased region" description="Low complexity" evidence="1">
    <location>
        <begin position="66"/>
        <end position="75"/>
    </location>
</feature>
<protein>
    <recommendedName>
        <fullName evidence="2">DUF6604 domain-containing protein</fullName>
    </recommendedName>
</protein>
<name>A0A6A6SL90_9PLEO</name>
<dbReference type="OrthoDB" id="3793343at2759"/>
<dbReference type="EMBL" id="MU004585">
    <property type="protein sequence ID" value="KAF2647761.1"/>
    <property type="molecule type" value="Genomic_DNA"/>
</dbReference>
<organism evidence="3 4">
    <name type="scientific">Lophiostoma macrostomum CBS 122681</name>
    <dbReference type="NCBI Taxonomy" id="1314788"/>
    <lineage>
        <taxon>Eukaryota</taxon>
        <taxon>Fungi</taxon>
        <taxon>Dikarya</taxon>
        <taxon>Ascomycota</taxon>
        <taxon>Pezizomycotina</taxon>
        <taxon>Dothideomycetes</taxon>
        <taxon>Pleosporomycetidae</taxon>
        <taxon>Pleosporales</taxon>
        <taxon>Lophiostomataceae</taxon>
        <taxon>Lophiostoma</taxon>
    </lineage>
</organism>
<dbReference type="PANTHER" id="PTHR38795:SF1">
    <property type="entry name" value="DUF6604 DOMAIN-CONTAINING PROTEIN"/>
    <property type="match status" value="1"/>
</dbReference>
<gene>
    <name evidence="3" type="ORF">K491DRAFT_279450</name>
</gene>
<feature type="domain" description="DUF6604" evidence="2">
    <location>
        <begin position="15"/>
        <end position="285"/>
    </location>
</feature>
<evidence type="ECO:0000313" key="4">
    <source>
        <dbReference type="Proteomes" id="UP000799324"/>
    </source>
</evidence>
<keyword evidence="4" id="KW-1185">Reference proteome</keyword>
<feature type="region of interest" description="Disordered" evidence="1">
    <location>
        <begin position="41"/>
        <end position="75"/>
    </location>
</feature>
<reference evidence="3" key="1">
    <citation type="journal article" date="2020" name="Stud. Mycol.">
        <title>101 Dothideomycetes genomes: a test case for predicting lifestyles and emergence of pathogens.</title>
        <authorList>
            <person name="Haridas S."/>
            <person name="Albert R."/>
            <person name="Binder M."/>
            <person name="Bloem J."/>
            <person name="Labutti K."/>
            <person name="Salamov A."/>
            <person name="Andreopoulos B."/>
            <person name="Baker S."/>
            <person name="Barry K."/>
            <person name="Bills G."/>
            <person name="Bluhm B."/>
            <person name="Cannon C."/>
            <person name="Castanera R."/>
            <person name="Culley D."/>
            <person name="Daum C."/>
            <person name="Ezra D."/>
            <person name="Gonzalez J."/>
            <person name="Henrissat B."/>
            <person name="Kuo A."/>
            <person name="Liang C."/>
            <person name="Lipzen A."/>
            <person name="Lutzoni F."/>
            <person name="Magnuson J."/>
            <person name="Mondo S."/>
            <person name="Nolan M."/>
            <person name="Ohm R."/>
            <person name="Pangilinan J."/>
            <person name="Park H.-J."/>
            <person name="Ramirez L."/>
            <person name="Alfaro M."/>
            <person name="Sun H."/>
            <person name="Tritt A."/>
            <person name="Yoshinaga Y."/>
            <person name="Zwiers L.-H."/>
            <person name="Turgeon B."/>
            <person name="Goodwin S."/>
            <person name="Spatafora J."/>
            <person name="Crous P."/>
            <person name="Grigoriev I."/>
        </authorList>
    </citation>
    <scope>NUCLEOTIDE SEQUENCE</scope>
    <source>
        <strain evidence="3">CBS 122681</strain>
    </source>
</reference>
<dbReference type="Pfam" id="PF20253">
    <property type="entry name" value="DUF6604"/>
    <property type="match status" value="1"/>
</dbReference>
<dbReference type="PANTHER" id="PTHR38795">
    <property type="entry name" value="DUF6604 DOMAIN-CONTAINING PROTEIN"/>
    <property type="match status" value="1"/>
</dbReference>
<dbReference type="AlphaFoldDB" id="A0A6A6SL90"/>
<accession>A0A6A6SL90</accession>
<evidence type="ECO:0000313" key="3">
    <source>
        <dbReference type="EMBL" id="KAF2647761.1"/>
    </source>
</evidence>